<evidence type="ECO:0000256" key="1">
    <source>
        <dbReference type="ARBA" id="ARBA00004555"/>
    </source>
</evidence>
<comment type="caution">
    <text evidence="6">The sequence shown here is derived from an EMBL/GenBank/DDBJ whole genome shotgun (WGS) entry which is preliminary data.</text>
</comment>
<dbReference type="InterPro" id="IPR013041">
    <property type="entry name" value="Clathrin_app_Ig-like_sf"/>
</dbReference>
<evidence type="ECO:0000256" key="4">
    <source>
        <dbReference type="ARBA" id="ARBA00023034"/>
    </source>
</evidence>
<dbReference type="EMBL" id="JANTQA010000033">
    <property type="protein sequence ID" value="KAJ3438002.1"/>
    <property type="molecule type" value="Genomic_DNA"/>
</dbReference>
<dbReference type="SUPFAM" id="SSF49348">
    <property type="entry name" value="Clathrin adaptor appendage domain"/>
    <property type="match status" value="1"/>
</dbReference>
<evidence type="ECO:0000256" key="2">
    <source>
        <dbReference type="ARBA" id="ARBA00022448"/>
    </source>
</evidence>
<dbReference type="PROSITE" id="PS50180">
    <property type="entry name" value="GAE"/>
    <property type="match status" value="1"/>
</dbReference>
<keyword evidence="3" id="KW-0653">Protein transport</keyword>
<evidence type="ECO:0000313" key="7">
    <source>
        <dbReference type="Proteomes" id="UP001146793"/>
    </source>
</evidence>
<sequence length="91" mass="10066">MSIIKTTNSSPLLLSNYLLQVAVPKTLKAQLSQPSGQNIPPNGNGSINQQLQIIKMVNRKTQLAILLRINYVINGQKIVENKEVSNIPIIF</sequence>
<organism evidence="6 7">
    <name type="scientific">Anaeramoeba flamelloides</name>
    <dbReference type="NCBI Taxonomy" id="1746091"/>
    <lineage>
        <taxon>Eukaryota</taxon>
        <taxon>Metamonada</taxon>
        <taxon>Anaeramoebidae</taxon>
        <taxon>Anaeramoeba</taxon>
    </lineage>
</organism>
<evidence type="ECO:0000256" key="3">
    <source>
        <dbReference type="ARBA" id="ARBA00022927"/>
    </source>
</evidence>
<dbReference type="InterPro" id="IPR008153">
    <property type="entry name" value="GAE_dom"/>
</dbReference>
<gene>
    <name evidence="6" type="ORF">M0812_17180</name>
</gene>
<dbReference type="GO" id="GO:0005794">
    <property type="term" value="C:Golgi apparatus"/>
    <property type="evidence" value="ECO:0007669"/>
    <property type="project" value="UniProtKB-SubCell"/>
</dbReference>
<accession>A0AAV7ZCB1</accession>
<dbReference type="Gene3D" id="2.60.40.1230">
    <property type="match status" value="1"/>
</dbReference>
<keyword evidence="4" id="KW-0333">Golgi apparatus</keyword>
<proteinExistence type="predicted"/>
<evidence type="ECO:0000313" key="6">
    <source>
        <dbReference type="EMBL" id="KAJ3438002.1"/>
    </source>
</evidence>
<dbReference type="Proteomes" id="UP001146793">
    <property type="component" value="Unassembled WGS sequence"/>
</dbReference>
<feature type="domain" description="GAE" evidence="5">
    <location>
        <begin position="1"/>
        <end position="88"/>
    </location>
</feature>
<dbReference type="InterPro" id="IPR008152">
    <property type="entry name" value="Clathrin_a/b/g-adaptin_app_Ig"/>
</dbReference>
<protein>
    <submittedName>
        <fullName evidence="6">Ap-1 complex subunit gamma</fullName>
    </submittedName>
</protein>
<comment type="subcellular location">
    <subcellularLocation>
        <location evidence="1">Golgi apparatus</location>
    </subcellularLocation>
</comment>
<dbReference type="GO" id="GO:0006886">
    <property type="term" value="P:intracellular protein transport"/>
    <property type="evidence" value="ECO:0007669"/>
    <property type="project" value="InterPro"/>
</dbReference>
<dbReference type="AlphaFoldDB" id="A0AAV7ZCB1"/>
<reference evidence="6" key="1">
    <citation type="submission" date="2022-08" db="EMBL/GenBank/DDBJ databases">
        <title>Novel sulphate-reducing endosymbionts in the free-living metamonad Anaeramoeba.</title>
        <authorList>
            <person name="Jerlstrom-Hultqvist J."/>
            <person name="Cepicka I."/>
            <person name="Gallot-Lavallee L."/>
            <person name="Salas-Leiva D."/>
            <person name="Curtis B.A."/>
            <person name="Zahonova K."/>
            <person name="Pipaliya S."/>
            <person name="Dacks J."/>
            <person name="Roger A.J."/>
        </authorList>
    </citation>
    <scope>NUCLEOTIDE SEQUENCE</scope>
    <source>
        <strain evidence="6">Busselton2</strain>
    </source>
</reference>
<keyword evidence="2" id="KW-0813">Transport</keyword>
<dbReference type="GO" id="GO:0016192">
    <property type="term" value="P:vesicle-mediated transport"/>
    <property type="evidence" value="ECO:0007669"/>
    <property type="project" value="InterPro"/>
</dbReference>
<name>A0AAV7ZCB1_9EUKA</name>
<dbReference type="Pfam" id="PF02883">
    <property type="entry name" value="Alpha_adaptinC2"/>
    <property type="match status" value="1"/>
</dbReference>
<evidence type="ECO:0000259" key="5">
    <source>
        <dbReference type="PROSITE" id="PS50180"/>
    </source>
</evidence>